<keyword evidence="4" id="KW-1185">Reference proteome</keyword>
<keyword evidence="2" id="KW-0732">Signal</keyword>
<organism evidence="3 4">
    <name type="scientific">Panicum virgatum</name>
    <name type="common">Blackwell switchgrass</name>
    <dbReference type="NCBI Taxonomy" id="38727"/>
    <lineage>
        <taxon>Eukaryota</taxon>
        <taxon>Viridiplantae</taxon>
        <taxon>Streptophyta</taxon>
        <taxon>Embryophyta</taxon>
        <taxon>Tracheophyta</taxon>
        <taxon>Spermatophyta</taxon>
        <taxon>Magnoliopsida</taxon>
        <taxon>Liliopsida</taxon>
        <taxon>Poales</taxon>
        <taxon>Poaceae</taxon>
        <taxon>PACMAD clade</taxon>
        <taxon>Panicoideae</taxon>
        <taxon>Panicodae</taxon>
        <taxon>Paniceae</taxon>
        <taxon>Panicinae</taxon>
        <taxon>Panicum</taxon>
        <taxon>Panicum sect. Hiantes</taxon>
    </lineage>
</organism>
<feature type="chain" id="PRO_5035874148" description="Secreted protein" evidence="2">
    <location>
        <begin position="21"/>
        <end position="91"/>
    </location>
</feature>
<sequence>MRRRWLSADGVLALLHLLDCFLSMNLYGKGGKDQGGAASSQDGERGRETNGGPYPMQSHVLSELLFRQINLFPSDTPVIFSLVVTPKRGSL</sequence>
<evidence type="ECO:0000313" key="4">
    <source>
        <dbReference type="Proteomes" id="UP000823388"/>
    </source>
</evidence>
<evidence type="ECO:0000313" key="3">
    <source>
        <dbReference type="EMBL" id="KAG2534432.1"/>
    </source>
</evidence>
<dbReference type="AlphaFoldDB" id="A0A8T0MEE2"/>
<name>A0A8T0MEE2_PANVG</name>
<dbReference type="Proteomes" id="UP000823388">
    <property type="component" value="Chromosome 9N"/>
</dbReference>
<feature type="region of interest" description="Disordered" evidence="1">
    <location>
        <begin position="31"/>
        <end position="54"/>
    </location>
</feature>
<proteinExistence type="predicted"/>
<protein>
    <recommendedName>
        <fullName evidence="5">Secreted protein</fullName>
    </recommendedName>
</protein>
<evidence type="ECO:0008006" key="5">
    <source>
        <dbReference type="Google" id="ProtNLM"/>
    </source>
</evidence>
<accession>A0A8T0MEE2</accession>
<gene>
    <name evidence="3" type="ORF">PVAP13_9NG064604</name>
</gene>
<evidence type="ECO:0000256" key="1">
    <source>
        <dbReference type="SAM" id="MobiDB-lite"/>
    </source>
</evidence>
<evidence type="ECO:0000256" key="2">
    <source>
        <dbReference type="SAM" id="SignalP"/>
    </source>
</evidence>
<comment type="caution">
    <text evidence="3">The sequence shown here is derived from an EMBL/GenBank/DDBJ whole genome shotgun (WGS) entry which is preliminary data.</text>
</comment>
<feature type="signal peptide" evidence="2">
    <location>
        <begin position="1"/>
        <end position="20"/>
    </location>
</feature>
<feature type="non-terminal residue" evidence="3">
    <location>
        <position position="91"/>
    </location>
</feature>
<dbReference type="EMBL" id="CM029054">
    <property type="protein sequence ID" value="KAG2534432.1"/>
    <property type="molecule type" value="Genomic_DNA"/>
</dbReference>
<reference evidence="3" key="1">
    <citation type="submission" date="2020-05" db="EMBL/GenBank/DDBJ databases">
        <title>WGS assembly of Panicum virgatum.</title>
        <authorList>
            <person name="Lovell J.T."/>
            <person name="Jenkins J."/>
            <person name="Shu S."/>
            <person name="Juenger T.E."/>
            <person name="Schmutz J."/>
        </authorList>
    </citation>
    <scope>NUCLEOTIDE SEQUENCE</scope>
    <source>
        <strain evidence="3">AP13</strain>
    </source>
</reference>